<proteinExistence type="inferred from homology"/>
<dbReference type="PANTHER" id="PTHR44051:SF8">
    <property type="entry name" value="GLUTATHIONE S-TRANSFERASE GSTA"/>
    <property type="match status" value="1"/>
</dbReference>
<comment type="similarity">
    <text evidence="1">Belongs to the GST superfamily.</text>
</comment>
<dbReference type="Gene3D" id="1.20.1050.10">
    <property type="match status" value="1"/>
</dbReference>
<keyword evidence="2" id="KW-1133">Transmembrane helix</keyword>
<dbReference type="InterPro" id="IPR036249">
    <property type="entry name" value="Thioredoxin-like_sf"/>
</dbReference>
<dbReference type="InterPro" id="IPR010987">
    <property type="entry name" value="Glutathione-S-Trfase_C-like"/>
</dbReference>
<keyword evidence="2" id="KW-0812">Transmembrane</keyword>
<dbReference type="PROSITE" id="PS50405">
    <property type="entry name" value="GST_CTER"/>
    <property type="match status" value="1"/>
</dbReference>
<evidence type="ECO:0000313" key="5">
    <source>
        <dbReference type="EMBL" id="CAE0730279.1"/>
    </source>
</evidence>
<dbReference type="InterPro" id="IPR004045">
    <property type="entry name" value="Glutathione_S-Trfase_N"/>
</dbReference>
<dbReference type="EMBL" id="HBIX01035271">
    <property type="protein sequence ID" value="CAE0730279.1"/>
    <property type="molecule type" value="Transcribed_RNA"/>
</dbReference>
<evidence type="ECO:0000259" key="4">
    <source>
        <dbReference type="PROSITE" id="PS50405"/>
    </source>
</evidence>
<dbReference type="SFLD" id="SFLDS00019">
    <property type="entry name" value="Glutathione_Transferase_(cytos"/>
    <property type="match status" value="1"/>
</dbReference>
<dbReference type="AlphaFoldDB" id="A0A7S4AXI6"/>
<keyword evidence="2" id="KW-0472">Membrane</keyword>
<dbReference type="CDD" id="cd00299">
    <property type="entry name" value="GST_C_family"/>
    <property type="match status" value="1"/>
</dbReference>
<dbReference type="SUPFAM" id="SSF52833">
    <property type="entry name" value="Thioredoxin-like"/>
    <property type="match status" value="1"/>
</dbReference>
<dbReference type="InterPro" id="IPR036282">
    <property type="entry name" value="Glutathione-S-Trfase_C_sf"/>
</dbReference>
<accession>A0A7S4AXI6</accession>
<reference evidence="5" key="1">
    <citation type="submission" date="2021-01" db="EMBL/GenBank/DDBJ databases">
        <authorList>
            <person name="Corre E."/>
            <person name="Pelletier E."/>
            <person name="Niang G."/>
            <person name="Scheremetjew M."/>
            <person name="Finn R."/>
            <person name="Kale V."/>
            <person name="Holt S."/>
            <person name="Cochrane G."/>
            <person name="Meng A."/>
            <person name="Brown T."/>
            <person name="Cohen L."/>
        </authorList>
    </citation>
    <scope>NUCLEOTIDE SEQUENCE</scope>
    <source>
        <strain evidence="5">10249 10 AB</strain>
    </source>
</reference>
<feature type="transmembrane region" description="Helical" evidence="2">
    <location>
        <begin position="285"/>
        <end position="304"/>
    </location>
</feature>
<feature type="domain" description="GST C-terminal" evidence="4">
    <location>
        <begin position="93"/>
        <end position="268"/>
    </location>
</feature>
<evidence type="ECO:0000259" key="3">
    <source>
        <dbReference type="PROSITE" id="PS50404"/>
    </source>
</evidence>
<name>A0A7S4AXI6_9STRA</name>
<protein>
    <recommendedName>
        <fullName evidence="6">GST N-terminal domain-containing protein</fullName>
    </recommendedName>
</protein>
<dbReference type="PANTHER" id="PTHR44051">
    <property type="entry name" value="GLUTATHIONE S-TRANSFERASE-RELATED"/>
    <property type="match status" value="1"/>
</dbReference>
<gene>
    <name evidence="5" type="ORF">PAUS00366_LOCUS23065</name>
</gene>
<feature type="domain" description="GST N-terminal" evidence="3">
    <location>
        <begin position="1"/>
        <end position="84"/>
    </location>
</feature>
<organism evidence="5">
    <name type="scientific">Pseudo-nitzschia australis</name>
    <dbReference type="NCBI Taxonomy" id="44445"/>
    <lineage>
        <taxon>Eukaryota</taxon>
        <taxon>Sar</taxon>
        <taxon>Stramenopiles</taxon>
        <taxon>Ochrophyta</taxon>
        <taxon>Bacillariophyta</taxon>
        <taxon>Bacillariophyceae</taxon>
        <taxon>Bacillariophycidae</taxon>
        <taxon>Bacillariales</taxon>
        <taxon>Bacillariaceae</taxon>
        <taxon>Pseudo-nitzschia</taxon>
    </lineage>
</organism>
<evidence type="ECO:0000256" key="2">
    <source>
        <dbReference type="SAM" id="Phobius"/>
    </source>
</evidence>
<evidence type="ECO:0000256" key="1">
    <source>
        <dbReference type="ARBA" id="ARBA00007409"/>
    </source>
</evidence>
<dbReference type="SUPFAM" id="SSF47616">
    <property type="entry name" value="GST C-terminal domain-like"/>
    <property type="match status" value="1"/>
</dbReference>
<dbReference type="SFLD" id="SFLDG00358">
    <property type="entry name" value="Main_(cytGST)"/>
    <property type="match status" value="1"/>
</dbReference>
<dbReference type="Pfam" id="PF13410">
    <property type="entry name" value="GST_C_2"/>
    <property type="match status" value="1"/>
</dbReference>
<dbReference type="Gene3D" id="3.40.30.10">
    <property type="entry name" value="Glutaredoxin"/>
    <property type="match status" value="1"/>
</dbReference>
<dbReference type="PROSITE" id="PS50404">
    <property type="entry name" value="GST_NTER"/>
    <property type="match status" value="1"/>
</dbReference>
<dbReference type="CDD" id="cd00570">
    <property type="entry name" value="GST_N_family"/>
    <property type="match status" value="1"/>
</dbReference>
<dbReference type="InterPro" id="IPR040079">
    <property type="entry name" value="Glutathione_S-Trfase"/>
</dbReference>
<evidence type="ECO:0008006" key="6">
    <source>
        <dbReference type="Google" id="ProtNLM"/>
    </source>
</evidence>
<dbReference type="Pfam" id="PF13409">
    <property type="entry name" value="GST_N_2"/>
    <property type="match status" value="1"/>
</dbReference>
<sequence length="308" mass="34591">MATIYHYPTSHCSRKVRMVAAELGLPHETVVVDIATCENYYPDYSKNINPGMVVPAYVDFDGETVVVDSKVIMETLVTKYTGAFNDTDLRPQTPEEMGTAKEWLDRMDTLDIVTISMGSGKYIPPFMVNLRYAKSLRLTEMYAKKFSVEDPPLSELYWKQHERIAKAALKSGSREEMKVALDRLKSDVKDMDALLSDGRLWLCGDRLTLVDVAWAPVFRRLEDIGYFDEVLSSLSNVQRYASELKKRPSYVSTIDGFPPPTRSPIKKLQVVCNLAYDKILGGKEANIVIIAAGIGVAIAATTVFRKKK</sequence>